<dbReference type="Gene3D" id="1.10.490.10">
    <property type="entry name" value="Globins"/>
    <property type="match status" value="1"/>
</dbReference>
<name>A0A0P5WCE6_9CRUS</name>
<feature type="domain" description="Globin" evidence="7">
    <location>
        <begin position="148"/>
        <end position="287"/>
    </location>
</feature>
<protein>
    <recommendedName>
        <fullName evidence="7">Globin domain-containing protein</fullName>
    </recommendedName>
</protein>
<comment type="similarity">
    <text evidence="6">Belongs to the globin family.</text>
</comment>
<dbReference type="CDD" id="cd01040">
    <property type="entry name" value="Mb-like"/>
    <property type="match status" value="1"/>
</dbReference>
<dbReference type="PROSITE" id="PS01033">
    <property type="entry name" value="GLOBIN"/>
    <property type="match status" value="1"/>
</dbReference>
<dbReference type="InterPro" id="IPR000971">
    <property type="entry name" value="Globin"/>
</dbReference>
<dbReference type="GO" id="GO:0046872">
    <property type="term" value="F:metal ion binding"/>
    <property type="evidence" value="ECO:0007669"/>
    <property type="project" value="UniProtKB-KW"/>
</dbReference>
<gene>
    <name evidence="8" type="ORF">APZ42_028650</name>
</gene>
<keyword evidence="9" id="KW-1185">Reference proteome</keyword>
<dbReference type="OrthoDB" id="6362001at2759"/>
<evidence type="ECO:0000256" key="4">
    <source>
        <dbReference type="ARBA" id="ARBA00022723"/>
    </source>
</evidence>
<dbReference type="SUPFAM" id="SSF46458">
    <property type="entry name" value="Globin-like"/>
    <property type="match status" value="1"/>
</dbReference>
<evidence type="ECO:0000256" key="2">
    <source>
        <dbReference type="ARBA" id="ARBA00022617"/>
    </source>
</evidence>
<evidence type="ECO:0000313" key="9">
    <source>
        <dbReference type="Proteomes" id="UP000076858"/>
    </source>
</evidence>
<evidence type="ECO:0000256" key="5">
    <source>
        <dbReference type="ARBA" id="ARBA00023004"/>
    </source>
</evidence>
<reference evidence="8 9" key="1">
    <citation type="submission" date="2016-03" db="EMBL/GenBank/DDBJ databases">
        <title>EvidentialGene: Evidence-directed Construction of Genes on Genomes.</title>
        <authorList>
            <person name="Gilbert D.G."/>
            <person name="Choi J.-H."/>
            <person name="Mockaitis K."/>
            <person name="Colbourne J."/>
            <person name="Pfrender M."/>
        </authorList>
    </citation>
    <scope>NUCLEOTIDE SEQUENCE [LARGE SCALE GENOMIC DNA]</scope>
    <source>
        <strain evidence="8 9">Xinb3</strain>
        <tissue evidence="8">Complete organism</tissue>
    </source>
</reference>
<keyword evidence="3 6" id="KW-0561">Oxygen transport</keyword>
<accession>A0A0P5WCE6</accession>
<dbReference type="InterPro" id="IPR012292">
    <property type="entry name" value="Globin/Proto"/>
</dbReference>
<evidence type="ECO:0000256" key="3">
    <source>
        <dbReference type="ARBA" id="ARBA00022621"/>
    </source>
</evidence>
<evidence type="ECO:0000256" key="1">
    <source>
        <dbReference type="ARBA" id="ARBA00022448"/>
    </source>
</evidence>
<dbReference type="GO" id="GO:0019825">
    <property type="term" value="F:oxygen binding"/>
    <property type="evidence" value="ECO:0007669"/>
    <property type="project" value="InterPro"/>
</dbReference>
<dbReference type="EMBL" id="LRGB01002451">
    <property type="protein sequence ID" value="KZS07513.1"/>
    <property type="molecule type" value="Genomic_DNA"/>
</dbReference>
<dbReference type="InterPro" id="IPR044399">
    <property type="entry name" value="Mb-like_M"/>
</dbReference>
<dbReference type="PANTHER" id="PTHR47217:SF1">
    <property type="entry name" value="GLOBIN-LIKE PROTEIN"/>
    <property type="match status" value="1"/>
</dbReference>
<keyword evidence="4" id="KW-0479">Metal-binding</keyword>
<dbReference type="GO" id="GO:0020037">
    <property type="term" value="F:heme binding"/>
    <property type="evidence" value="ECO:0007669"/>
    <property type="project" value="InterPro"/>
</dbReference>
<evidence type="ECO:0000313" key="8">
    <source>
        <dbReference type="EMBL" id="KZS07513.1"/>
    </source>
</evidence>
<sequence length="287" mass="31202">MTWLILGFCALLSLAAGESPYGDRYSVGSFFSLLIRVIRFLVFVGFLMFCYVFKQGGISPGYGGTGGMGGIGGTTGGYGGTSGGMGSPYHGTTGGPFVTTTTVTTVLDLSTGITKTFHSSGNRAGADKFSYGGESRMMEGGGGGFFNILSENDITTMNNSWSILRKRSDFAPKVFVRYFKAKPEAQKLFPEFASIPLTDLPNNHDFLNAAYSCVASLDYILPHLKIPHPERCPVLMELKNKYSNVDLKKFGPIWMTAMQEEMGNALTNEVRDVWKKAFVAFTDYASQ</sequence>
<evidence type="ECO:0000256" key="6">
    <source>
        <dbReference type="RuleBase" id="RU000356"/>
    </source>
</evidence>
<evidence type="ECO:0000259" key="7">
    <source>
        <dbReference type="PROSITE" id="PS01033"/>
    </source>
</evidence>
<organism evidence="8 9">
    <name type="scientific">Daphnia magna</name>
    <dbReference type="NCBI Taxonomy" id="35525"/>
    <lineage>
        <taxon>Eukaryota</taxon>
        <taxon>Metazoa</taxon>
        <taxon>Ecdysozoa</taxon>
        <taxon>Arthropoda</taxon>
        <taxon>Crustacea</taxon>
        <taxon>Branchiopoda</taxon>
        <taxon>Diplostraca</taxon>
        <taxon>Cladocera</taxon>
        <taxon>Anomopoda</taxon>
        <taxon>Daphniidae</taxon>
        <taxon>Daphnia</taxon>
    </lineage>
</organism>
<keyword evidence="1 6" id="KW-0813">Transport</keyword>
<dbReference type="AlphaFoldDB" id="A0A0P5WCE6"/>
<comment type="caution">
    <text evidence="8">The sequence shown here is derived from an EMBL/GenBank/DDBJ whole genome shotgun (WGS) entry which is preliminary data.</text>
</comment>
<proteinExistence type="inferred from homology"/>
<dbReference type="Pfam" id="PF00042">
    <property type="entry name" value="Globin"/>
    <property type="match status" value="1"/>
</dbReference>
<dbReference type="Proteomes" id="UP000076858">
    <property type="component" value="Unassembled WGS sequence"/>
</dbReference>
<dbReference type="PANTHER" id="PTHR47217">
    <property type="entry name" value="GLOBIN-LIKE PROTEIN"/>
    <property type="match status" value="1"/>
</dbReference>
<keyword evidence="2 6" id="KW-0349">Heme</keyword>
<dbReference type="InterPro" id="IPR009050">
    <property type="entry name" value="Globin-like_sf"/>
</dbReference>
<keyword evidence="5" id="KW-0408">Iron</keyword>
<dbReference type="GO" id="GO:0005344">
    <property type="term" value="F:oxygen carrier activity"/>
    <property type="evidence" value="ECO:0007669"/>
    <property type="project" value="UniProtKB-KW"/>
</dbReference>